<dbReference type="AlphaFoldDB" id="A0A2A7MDM4"/>
<comment type="caution">
    <text evidence="2">The sequence shown here is derived from an EMBL/GenBank/DDBJ whole genome shotgun (WGS) entry which is preliminary data.</text>
</comment>
<protein>
    <submittedName>
        <fullName evidence="2">Uncharacterized protein</fullName>
    </submittedName>
</protein>
<dbReference type="Proteomes" id="UP000220840">
    <property type="component" value="Unassembled WGS sequence"/>
</dbReference>
<evidence type="ECO:0000313" key="3">
    <source>
        <dbReference type="Proteomes" id="UP000220840"/>
    </source>
</evidence>
<evidence type="ECO:0000313" key="2">
    <source>
        <dbReference type="EMBL" id="PEG29637.1"/>
    </source>
</evidence>
<proteinExistence type="predicted"/>
<dbReference type="STRING" id="137838.GCA_001458595_00584"/>
<reference evidence="1" key="2">
    <citation type="submission" date="2022-10" db="EMBL/GenBank/DDBJ databases">
        <authorList>
            <person name="Aires J."/>
            <person name="Mesa V."/>
        </authorList>
    </citation>
    <scope>NUCLEOTIDE SEQUENCE</scope>
    <source>
        <strain evidence="1">Clostridium neonatale JD116</strain>
    </source>
</reference>
<organism evidence="2 3">
    <name type="scientific">Clostridium neonatale</name>
    <dbReference type="NCBI Taxonomy" id="137838"/>
    <lineage>
        <taxon>Bacteria</taxon>
        <taxon>Bacillati</taxon>
        <taxon>Bacillota</taxon>
        <taxon>Clostridia</taxon>
        <taxon>Eubacteriales</taxon>
        <taxon>Clostridiaceae</taxon>
        <taxon>Clostridium</taxon>
    </lineage>
</organism>
<gene>
    <name evidence="1" type="ORF">CNEO2_150068</name>
    <name evidence="2" type="ORF">CQ394_17010</name>
</gene>
<dbReference type="Proteomes" id="UP001189143">
    <property type="component" value="Unassembled WGS sequence"/>
</dbReference>
<reference evidence="2 3" key="1">
    <citation type="submission" date="2017-10" db="EMBL/GenBank/DDBJ databases">
        <title>Effective Description of Clostridium neonatale sp. nov. linked to necrotizing enterocolitis in neonates and a clarification of species assignable to the genus Clostridium (Prazmowski 1880) emend. Lawson and Rainey 2016.</title>
        <authorList>
            <person name="Bernard K."/>
            <person name="Burdz T."/>
            <person name="Wiebe D."/>
            <person name="Balcewich B."/>
            <person name="Alfa M."/>
            <person name="Bernier A.-M."/>
        </authorList>
    </citation>
    <scope>NUCLEOTIDE SEQUENCE [LARGE SCALE GENOMIC DNA]</scope>
    <source>
        <strain evidence="2 3">LCDC99A005</strain>
    </source>
</reference>
<accession>A0A2A7MDM4</accession>
<evidence type="ECO:0000313" key="1">
    <source>
        <dbReference type="EMBL" id="CAI3546074.1"/>
    </source>
</evidence>
<dbReference type="RefSeq" id="WP_058293537.1">
    <property type="nucleotide sequence ID" value="NZ_CAMRXC010000033.1"/>
</dbReference>
<dbReference type="EMBL" id="CAMTCP010000066">
    <property type="protein sequence ID" value="CAI3546074.1"/>
    <property type="molecule type" value="Genomic_DNA"/>
</dbReference>
<keyword evidence="3" id="KW-1185">Reference proteome</keyword>
<sequence>MKIVNNQLKNMAEDILKFNSTNACDNSFQKELEGMISNDIRMQQIAYGLSIIETIRIIANGELGIPECDRLELIRLITERLKDGSNKNNIVEFDFTDNRYSS</sequence>
<dbReference type="EMBL" id="PDCJ01000003">
    <property type="protein sequence ID" value="PEG29637.1"/>
    <property type="molecule type" value="Genomic_DNA"/>
</dbReference>
<name>A0A2A7MDM4_9CLOT</name>